<evidence type="ECO:0000256" key="1">
    <source>
        <dbReference type="SAM" id="Coils"/>
    </source>
</evidence>
<dbReference type="AlphaFoldDB" id="A0A3M6VBR5"/>
<keyword evidence="3" id="KW-1133">Transmembrane helix</keyword>
<evidence type="ECO:0000256" key="2">
    <source>
        <dbReference type="SAM" id="MobiDB-lite"/>
    </source>
</evidence>
<feature type="region of interest" description="Disordered" evidence="2">
    <location>
        <begin position="166"/>
        <end position="270"/>
    </location>
</feature>
<proteinExistence type="predicted"/>
<keyword evidence="1" id="KW-0175">Coiled coil</keyword>
<dbReference type="EMBL" id="QKXF01000766">
    <property type="protein sequence ID" value="RQM09113.1"/>
    <property type="molecule type" value="Genomic_DNA"/>
</dbReference>
<evidence type="ECO:0000313" key="4">
    <source>
        <dbReference type="EMBL" id="RMX63411.1"/>
    </source>
</evidence>
<dbReference type="Proteomes" id="UP000286097">
    <property type="component" value="Unassembled WGS sequence"/>
</dbReference>
<feature type="compositionally biased region" description="Low complexity" evidence="2">
    <location>
        <begin position="402"/>
        <end position="411"/>
    </location>
</feature>
<evidence type="ECO:0000313" key="6">
    <source>
        <dbReference type="Proteomes" id="UP000282087"/>
    </source>
</evidence>
<feature type="region of interest" description="Disordered" evidence="2">
    <location>
        <begin position="378"/>
        <end position="441"/>
    </location>
</feature>
<dbReference type="VEuPathDB" id="FungiDB:DD237_006458"/>
<sequence>MASGRSMFKGAFGLDDWVWWLIIGGIALLLLLLLVCCCVCMQRAKRKGHEEALASVQARQRLRQERERAEQQQQQQRYQQAQQPLDVTFANNNGFTNGHQPGYGYSKKVTTAFLPKRKNIGPQVAANGFREHSSQLHTHQFAKPGQQEGQATGQQYQEPRKWYNADHAKSRNAPDVRTSSHYPDNIRYNDLDPRGGGTDEVPFMSVKSPLTAKTNRKSKVRWQNQSPYDRETKSSIPAPIAMPTNTQTLANPLDTRSSTGLESGTSRSTLQSRIDALRSADTNDMVHSRISVESTDVPYLSAKTGDAVNTSAMSRALKAQDSYASGPARRSEMVTSNIMSMNSSALANSFFSSPSSSLHSGDSIETLDREGENTKSTVLGNALSHGSSRSIGSDYFNDQFEDSGSFGPGSSDFKRQNSSASSGRPIMEDNESYNNRGSVEF</sequence>
<keyword evidence="3" id="KW-0472">Membrane</keyword>
<dbReference type="Proteomes" id="UP000282087">
    <property type="component" value="Unassembled WGS sequence"/>
</dbReference>
<feature type="transmembrane region" description="Helical" evidence="3">
    <location>
        <begin position="17"/>
        <end position="41"/>
    </location>
</feature>
<dbReference type="OrthoDB" id="168504at2759"/>
<feature type="coiled-coil region" evidence="1">
    <location>
        <begin position="52"/>
        <end position="81"/>
    </location>
</feature>
<protein>
    <submittedName>
        <fullName evidence="4">Uncharacterized protein</fullName>
    </submittedName>
</protein>
<organism evidence="4 6">
    <name type="scientific">Peronospora effusa</name>
    <dbReference type="NCBI Taxonomy" id="542832"/>
    <lineage>
        <taxon>Eukaryota</taxon>
        <taxon>Sar</taxon>
        <taxon>Stramenopiles</taxon>
        <taxon>Oomycota</taxon>
        <taxon>Peronosporomycetes</taxon>
        <taxon>Peronosporales</taxon>
        <taxon>Peronosporaceae</taxon>
        <taxon>Peronospora</taxon>
    </lineage>
</organism>
<feature type="compositionally biased region" description="Polar residues" evidence="2">
    <location>
        <begin position="378"/>
        <end position="391"/>
    </location>
</feature>
<feature type="region of interest" description="Disordered" evidence="2">
    <location>
        <begin position="138"/>
        <end position="157"/>
    </location>
</feature>
<evidence type="ECO:0000256" key="3">
    <source>
        <dbReference type="SAM" id="Phobius"/>
    </source>
</evidence>
<gene>
    <name evidence="5" type="ORF">DD237_006458</name>
    <name evidence="4" type="ORF">DD238_006621</name>
</gene>
<keyword evidence="6" id="KW-1185">Reference proteome</keyword>
<dbReference type="EMBL" id="QLLG01000406">
    <property type="protein sequence ID" value="RMX63411.1"/>
    <property type="molecule type" value="Genomic_DNA"/>
</dbReference>
<accession>A0A3M6VBR5</accession>
<feature type="compositionally biased region" description="Polar residues" evidence="2">
    <location>
        <begin position="432"/>
        <end position="441"/>
    </location>
</feature>
<feature type="compositionally biased region" description="Low complexity" evidence="2">
    <location>
        <begin position="145"/>
        <end position="157"/>
    </location>
</feature>
<comment type="caution">
    <text evidence="4">The sequence shown here is derived from an EMBL/GenBank/DDBJ whole genome shotgun (WGS) entry which is preliminary data.</text>
</comment>
<feature type="compositionally biased region" description="Polar residues" evidence="2">
    <location>
        <begin position="243"/>
        <end position="270"/>
    </location>
</feature>
<evidence type="ECO:0000313" key="5">
    <source>
        <dbReference type="EMBL" id="RQM09113.1"/>
    </source>
</evidence>
<reference evidence="6 7" key="1">
    <citation type="submission" date="2018-06" db="EMBL/GenBank/DDBJ databases">
        <title>Comparative genomics of downy mildews reveals potential adaptations to biotrophy.</title>
        <authorList>
            <person name="Fletcher K."/>
            <person name="Klosterman S.J."/>
            <person name="Derevnina L."/>
            <person name="Martin F."/>
            <person name="Koike S."/>
            <person name="Reyes Chin-Wo S."/>
            <person name="Mou B."/>
            <person name="Michelmore R."/>
        </authorList>
    </citation>
    <scope>NUCLEOTIDE SEQUENCE [LARGE SCALE GENOMIC DNA]</scope>
    <source>
        <strain evidence="5 7">R13</strain>
        <strain evidence="4 6">R14</strain>
    </source>
</reference>
<name>A0A3M6VBR5_9STRA</name>
<evidence type="ECO:0000313" key="7">
    <source>
        <dbReference type="Proteomes" id="UP000286097"/>
    </source>
</evidence>
<keyword evidence="3" id="KW-0812">Transmembrane</keyword>
<dbReference type="STRING" id="542832.A0A3M6VBR5"/>